<keyword evidence="2 5" id="KW-0690">Ribosome biogenesis</keyword>
<dbReference type="GO" id="GO:0016788">
    <property type="term" value="F:hydrolase activity, acting on ester bonds"/>
    <property type="evidence" value="ECO:0007669"/>
    <property type="project" value="UniProtKB-UniRule"/>
</dbReference>
<comment type="subcellular location">
    <subcellularLocation>
        <location evidence="5">Cytoplasm</location>
    </subcellularLocation>
</comment>
<keyword evidence="1 5" id="KW-0963">Cytoplasm</keyword>
<keyword evidence="4 5" id="KW-0378">Hydrolase</keyword>
<dbReference type="Gene3D" id="3.30.420.140">
    <property type="entry name" value="YqgF/RNase H-like domain"/>
    <property type="match status" value="1"/>
</dbReference>
<dbReference type="InterPro" id="IPR037027">
    <property type="entry name" value="YqgF/RNaseH-like_dom_sf"/>
</dbReference>
<protein>
    <recommendedName>
        <fullName evidence="5 6">Multifunctional fusion protein</fullName>
    </recommendedName>
    <domain>
        <recommendedName>
            <fullName evidence="5">Putative pre-16S rRNA nuclease</fullName>
            <ecNumber evidence="5">3.1.-.-</ecNumber>
        </recommendedName>
    </domain>
    <domain>
        <recommendedName>
            <fullName evidence="6">UPF0473 protein IAB02_05225</fullName>
        </recommendedName>
    </domain>
</protein>
<accession>A0A9D1IBJ8</accession>
<dbReference type="HAMAP" id="MF_00651">
    <property type="entry name" value="Nuclease_YqgF"/>
    <property type="match status" value="1"/>
</dbReference>
<evidence type="ECO:0000313" key="8">
    <source>
        <dbReference type="EMBL" id="HIU33945.1"/>
    </source>
</evidence>
<dbReference type="NCBIfam" id="TIGR00250">
    <property type="entry name" value="RNAse_H_YqgF"/>
    <property type="match status" value="1"/>
</dbReference>
<comment type="caution">
    <text evidence="8">The sequence shown here is derived from an EMBL/GenBank/DDBJ whole genome shotgun (WGS) entry which is preliminary data.</text>
</comment>
<dbReference type="CDD" id="cd16964">
    <property type="entry name" value="YqgF"/>
    <property type="match status" value="1"/>
</dbReference>
<evidence type="ECO:0000256" key="6">
    <source>
        <dbReference type="HAMAP-Rule" id="MF_01448"/>
    </source>
</evidence>
<reference evidence="8" key="1">
    <citation type="submission" date="2020-10" db="EMBL/GenBank/DDBJ databases">
        <authorList>
            <person name="Gilroy R."/>
        </authorList>
    </citation>
    <scope>NUCLEOTIDE SEQUENCE</scope>
    <source>
        <strain evidence="8">ChiHcec3-11533</strain>
    </source>
</reference>
<keyword evidence="3 5" id="KW-0540">Nuclease</keyword>
<dbReference type="Pfam" id="PF03652">
    <property type="entry name" value="RuvX"/>
    <property type="match status" value="1"/>
</dbReference>
<dbReference type="SUPFAM" id="SSF53098">
    <property type="entry name" value="Ribonuclease H-like"/>
    <property type="match status" value="1"/>
</dbReference>
<dbReference type="Pfam" id="PF06949">
    <property type="entry name" value="DUF1292"/>
    <property type="match status" value="1"/>
</dbReference>
<evidence type="ECO:0000313" key="9">
    <source>
        <dbReference type="Proteomes" id="UP000824072"/>
    </source>
</evidence>
<name>A0A9D1IBJ8_9FIRM</name>
<dbReference type="GO" id="GO:0004518">
    <property type="term" value="F:nuclease activity"/>
    <property type="evidence" value="ECO:0007669"/>
    <property type="project" value="UniProtKB-KW"/>
</dbReference>
<dbReference type="EC" id="3.1.-.-" evidence="5"/>
<dbReference type="EMBL" id="DVMU01000116">
    <property type="protein sequence ID" value="HIU33945.1"/>
    <property type="molecule type" value="Genomic_DNA"/>
</dbReference>
<evidence type="ECO:0000256" key="5">
    <source>
        <dbReference type="HAMAP-Rule" id="MF_00651"/>
    </source>
</evidence>
<dbReference type="InterPro" id="IPR012337">
    <property type="entry name" value="RNaseH-like_sf"/>
</dbReference>
<gene>
    <name evidence="8" type="primary">ruvX</name>
    <name evidence="8" type="ORF">IAB02_05225</name>
</gene>
<dbReference type="InterPro" id="IPR009711">
    <property type="entry name" value="UPF0473"/>
</dbReference>
<dbReference type="InterPro" id="IPR005227">
    <property type="entry name" value="YqgF"/>
</dbReference>
<sequence>MRIVCLDVGQRRIGVAVSDALSVTAQGVETIFCRGEEQDAMRVKEICGVYLTDRVLVGLPLSLNGQEGPQAQRVREFAKRLALLGLNVRFQDERLTTVSAQRVLIEADVRREKRKQVVDKVAACYILQSFLDAGGWPEEKAEIKPPVKRGVFKVSDGKEFNMEQDEIVELIDEDGKEVQFEHLMTLEHQGKTYVCLAPVEPDEEIGDDELVILRIDTDEDGNDCYVTIEDDEELDDVFEKYLEIAEADED</sequence>
<feature type="domain" description="YqgF/RNase H-like" evidence="7">
    <location>
        <begin position="1"/>
        <end position="100"/>
    </location>
</feature>
<organism evidence="8 9">
    <name type="scientific">Candidatus Pullichristensenella excrementigallinarum</name>
    <dbReference type="NCBI Taxonomy" id="2840907"/>
    <lineage>
        <taxon>Bacteria</taxon>
        <taxon>Bacillati</taxon>
        <taxon>Bacillota</taxon>
        <taxon>Clostridia</taxon>
        <taxon>Candidatus Pullichristensenella</taxon>
    </lineage>
</organism>
<dbReference type="GO" id="GO:0005829">
    <property type="term" value="C:cytosol"/>
    <property type="evidence" value="ECO:0007669"/>
    <property type="project" value="TreeGrafter"/>
</dbReference>
<evidence type="ECO:0000256" key="4">
    <source>
        <dbReference type="ARBA" id="ARBA00022801"/>
    </source>
</evidence>
<dbReference type="HAMAP" id="MF_01448">
    <property type="entry name" value="UPF0473"/>
    <property type="match status" value="1"/>
</dbReference>
<comment type="similarity">
    <text evidence="6">Belongs to the UPF0473 family.</text>
</comment>
<evidence type="ECO:0000256" key="3">
    <source>
        <dbReference type="ARBA" id="ARBA00022722"/>
    </source>
</evidence>
<proteinExistence type="inferred from homology"/>
<dbReference type="PANTHER" id="PTHR33317:SF4">
    <property type="entry name" value="POLYNUCLEOTIDYL TRANSFERASE, RIBONUCLEASE H-LIKE SUPERFAMILY PROTEIN"/>
    <property type="match status" value="1"/>
</dbReference>
<comment type="similarity">
    <text evidence="5">Belongs to the YqgF HJR family.</text>
</comment>
<dbReference type="SMART" id="SM00732">
    <property type="entry name" value="YqgFc"/>
    <property type="match status" value="1"/>
</dbReference>
<dbReference type="GO" id="GO:0000967">
    <property type="term" value="P:rRNA 5'-end processing"/>
    <property type="evidence" value="ECO:0007669"/>
    <property type="project" value="UniProtKB-UniRule"/>
</dbReference>
<reference evidence="8" key="2">
    <citation type="journal article" date="2021" name="PeerJ">
        <title>Extensive microbial diversity within the chicken gut microbiome revealed by metagenomics and culture.</title>
        <authorList>
            <person name="Gilroy R."/>
            <person name="Ravi A."/>
            <person name="Getino M."/>
            <person name="Pursley I."/>
            <person name="Horton D.L."/>
            <person name="Alikhan N.F."/>
            <person name="Baker D."/>
            <person name="Gharbi K."/>
            <person name="Hall N."/>
            <person name="Watson M."/>
            <person name="Adriaenssens E.M."/>
            <person name="Foster-Nyarko E."/>
            <person name="Jarju S."/>
            <person name="Secka A."/>
            <person name="Antonio M."/>
            <person name="Oren A."/>
            <person name="Chaudhuri R.R."/>
            <person name="La Ragione R."/>
            <person name="Hildebrand F."/>
            <person name="Pallen M.J."/>
        </authorList>
    </citation>
    <scope>NUCLEOTIDE SEQUENCE</scope>
    <source>
        <strain evidence="8">ChiHcec3-11533</strain>
    </source>
</reference>
<evidence type="ECO:0000256" key="1">
    <source>
        <dbReference type="ARBA" id="ARBA00022490"/>
    </source>
</evidence>
<comment type="function">
    <text evidence="5">Could be a nuclease involved in processing of the 5'-end of pre-16S rRNA.</text>
</comment>
<evidence type="ECO:0000256" key="2">
    <source>
        <dbReference type="ARBA" id="ARBA00022517"/>
    </source>
</evidence>
<dbReference type="AlphaFoldDB" id="A0A9D1IBJ8"/>
<evidence type="ECO:0000259" key="7">
    <source>
        <dbReference type="SMART" id="SM00732"/>
    </source>
</evidence>
<dbReference type="Proteomes" id="UP000824072">
    <property type="component" value="Unassembled WGS sequence"/>
</dbReference>
<dbReference type="PANTHER" id="PTHR33317">
    <property type="entry name" value="POLYNUCLEOTIDYL TRANSFERASE, RIBONUCLEASE H-LIKE SUPERFAMILY PROTEIN"/>
    <property type="match status" value="1"/>
</dbReference>
<dbReference type="InterPro" id="IPR006641">
    <property type="entry name" value="YqgF/RNaseH-like_dom"/>
</dbReference>